<dbReference type="EMBL" id="SHKW01000001">
    <property type="protein sequence ID" value="RZU39254.1"/>
    <property type="molecule type" value="Genomic_DNA"/>
</dbReference>
<protein>
    <submittedName>
        <fullName evidence="1">Uncharacterized protein</fullName>
    </submittedName>
</protein>
<dbReference type="Proteomes" id="UP000292958">
    <property type="component" value="Unassembled WGS sequence"/>
</dbReference>
<keyword evidence="2" id="KW-1185">Reference proteome</keyword>
<evidence type="ECO:0000313" key="1">
    <source>
        <dbReference type="EMBL" id="RZU39254.1"/>
    </source>
</evidence>
<reference evidence="1 2" key="1">
    <citation type="submission" date="2019-02" db="EMBL/GenBank/DDBJ databases">
        <title>Genomic Encyclopedia of Archaeal and Bacterial Type Strains, Phase II (KMG-II): from individual species to whole genera.</title>
        <authorList>
            <person name="Goeker M."/>
        </authorList>
    </citation>
    <scope>NUCLEOTIDE SEQUENCE [LARGE SCALE GENOMIC DNA]</scope>
    <source>
        <strain evidence="1 2">DSM 18101</strain>
    </source>
</reference>
<dbReference type="AlphaFoldDB" id="A0A4Q7YQ44"/>
<sequence length="170" mass="18800">MFNYRPDRPVALRVTVELPTLRDRPQQPPVFDASHPGVDALLHPDRDGHRRIRRPFSSRSARTPTFPLLDGLDDVVAFALQVSRCAQIPDGVQMNVVQGFRCNLGKTGNLRGKRTGSKVRVAEASNDRRPRHHLLGAGSMAIVRRSSVTDMTNGIIEASLNARESTPETS</sequence>
<evidence type="ECO:0000313" key="2">
    <source>
        <dbReference type="Proteomes" id="UP000292958"/>
    </source>
</evidence>
<comment type="caution">
    <text evidence="1">The sequence shown here is derived from an EMBL/GenBank/DDBJ whole genome shotgun (WGS) entry which is preliminary data.</text>
</comment>
<gene>
    <name evidence="1" type="ORF">BDD14_0613</name>
</gene>
<organism evidence="1 2">
    <name type="scientific">Edaphobacter modestus</name>
    <dbReference type="NCBI Taxonomy" id="388466"/>
    <lineage>
        <taxon>Bacteria</taxon>
        <taxon>Pseudomonadati</taxon>
        <taxon>Acidobacteriota</taxon>
        <taxon>Terriglobia</taxon>
        <taxon>Terriglobales</taxon>
        <taxon>Acidobacteriaceae</taxon>
        <taxon>Edaphobacter</taxon>
    </lineage>
</organism>
<accession>A0A4Q7YQ44</accession>
<proteinExistence type="predicted"/>
<name>A0A4Q7YQ44_9BACT</name>